<comment type="caution">
    <text evidence="2">The sequence shown here is derived from an EMBL/GenBank/DDBJ whole genome shotgun (WGS) entry which is preliminary data.</text>
</comment>
<name>A0A9P6TZP5_9FUNG</name>
<feature type="region of interest" description="Disordered" evidence="1">
    <location>
        <begin position="754"/>
        <end position="807"/>
    </location>
</feature>
<evidence type="ECO:0000256" key="1">
    <source>
        <dbReference type="SAM" id="MobiDB-lite"/>
    </source>
</evidence>
<dbReference type="GO" id="GO:0005634">
    <property type="term" value="C:nucleus"/>
    <property type="evidence" value="ECO:0007669"/>
    <property type="project" value="TreeGrafter"/>
</dbReference>
<evidence type="ECO:0000313" key="3">
    <source>
        <dbReference type="Proteomes" id="UP000807716"/>
    </source>
</evidence>
<feature type="region of interest" description="Disordered" evidence="1">
    <location>
        <begin position="61"/>
        <end position="135"/>
    </location>
</feature>
<protein>
    <submittedName>
        <fullName evidence="2">Uncharacterized protein</fullName>
    </submittedName>
</protein>
<dbReference type="GO" id="GO:0000981">
    <property type="term" value="F:DNA-binding transcription factor activity, RNA polymerase II-specific"/>
    <property type="evidence" value="ECO:0007669"/>
    <property type="project" value="TreeGrafter"/>
</dbReference>
<feature type="compositionally biased region" description="Gly residues" evidence="1">
    <location>
        <begin position="765"/>
        <end position="775"/>
    </location>
</feature>
<dbReference type="GO" id="GO:0042594">
    <property type="term" value="P:response to starvation"/>
    <property type="evidence" value="ECO:0007669"/>
    <property type="project" value="TreeGrafter"/>
</dbReference>
<keyword evidence="3" id="KW-1185">Reference proteome</keyword>
<feature type="compositionally biased region" description="Polar residues" evidence="1">
    <location>
        <begin position="475"/>
        <end position="492"/>
    </location>
</feature>
<feature type="region of interest" description="Disordered" evidence="1">
    <location>
        <begin position="436"/>
        <end position="521"/>
    </location>
</feature>
<dbReference type="Proteomes" id="UP000807716">
    <property type="component" value="Unassembled WGS sequence"/>
</dbReference>
<reference evidence="2" key="1">
    <citation type="journal article" date="2020" name="Fungal Divers.">
        <title>Resolving the Mortierellaceae phylogeny through synthesis of multi-gene phylogenetics and phylogenomics.</title>
        <authorList>
            <person name="Vandepol N."/>
            <person name="Liber J."/>
            <person name="Desiro A."/>
            <person name="Na H."/>
            <person name="Kennedy M."/>
            <person name="Barry K."/>
            <person name="Grigoriev I.V."/>
            <person name="Miller A.N."/>
            <person name="O'Donnell K."/>
            <person name="Stajich J.E."/>
            <person name="Bonito G."/>
        </authorList>
    </citation>
    <scope>NUCLEOTIDE SEQUENCE</scope>
    <source>
        <strain evidence="2">BC1065</strain>
    </source>
</reference>
<feature type="compositionally biased region" description="Low complexity" evidence="1">
    <location>
        <begin position="776"/>
        <end position="800"/>
    </location>
</feature>
<feature type="compositionally biased region" description="Low complexity" evidence="1">
    <location>
        <begin position="664"/>
        <end position="679"/>
    </location>
</feature>
<dbReference type="GO" id="GO:0000987">
    <property type="term" value="F:cis-regulatory region sequence-specific DNA binding"/>
    <property type="evidence" value="ECO:0007669"/>
    <property type="project" value="TreeGrafter"/>
</dbReference>
<feature type="compositionally biased region" description="Low complexity" evidence="1">
    <location>
        <begin position="67"/>
        <end position="90"/>
    </location>
</feature>
<feature type="compositionally biased region" description="Basic and acidic residues" evidence="1">
    <location>
        <begin position="651"/>
        <end position="661"/>
    </location>
</feature>
<proteinExistence type="predicted"/>
<gene>
    <name evidence="2" type="ORF">DFQ27_007730</name>
</gene>
<sequence length="1089" mass="117739">MSRHDDIHIRVVDKRVSYAGIEYQLYPTDDWLRSAILRKSSPHLVELYSWISSLGGDPRRGLDDLDGPNNSLSSLSPWSKRSSKLSSASSIPPHRGGSGAKANGNSSGTTTKVIPRPVPANRRRTTTLEAGTTEALAEGINNDLAEDQVEPPESASSVKGGSSAPLCEHDQPQQQQQQEQSAPPQQQQQQSTSSPESKAKDLKVLDFDQNAIQHIATFFKEGLDATGITVFGDLLGPNRRPTVELISSFFYGVVLSPLLEPALIEAALQILQRTLQLHGPEPFAGLWDVSARRRELRDGTLPIISGFFNPKSAAVSNLLLSYPLHSGANSPATSSSSAAASSVGGGYGLDDDDGFGVVGGGEGSGWSKGIGSTGDGGGGGVGVGGAIGGGVGVIPRRLPAWNDIWEMMRAQLRLDNRQENRRFFEFQEFRINLVLQQPNGLGGGESSSSEDEDEDEDEDEEKEKKEDANADETNQEGSEKNGSSLSSTSTAVNGMKRKRRQRQQQQTSMAAKAPKQRPEREIRDELGRKLVGFLFDVLEQDIVQKNVSKRTFFYRRALMMDLQRSTAARLALDFIFQVVQTATIEPYLKRPVRVKQQQSLSYTSTSTAVANDNHPHGVDTVVDESSNAMDISFTEDDSMTGDAHMMDIVSDHDHEHPDKNPTHNNNNNSSSRSNNNQSNGHLRLAEVDPHPAQCWDRMGRSELTAAGQELLDLAHRMLAWLIQYAQSGMFGRELDSDWVAREVLQRIGKLQNLRDSEERRNISGSWGGGGGGGRGRSAANADGAVAAAATASPLQPPTAADSSESSMEDRIAKCRMRIDQTEAFWRGLVYPNACSLSTITRPKRVAMSGDGDGESSGDDHPLEPLPGLCTFTMIILDLQFRIHGTGASLSKARVPGSLPVFKHVVEYYAAPPPLPECFTSFGVTAAASIAMDEKQPAVRAAPSRRKQAGRPSKKAVAAAAAQALMVKKANDKVIDEILMTLDNLEWHVMKMEILIAAWIRSAGLRREDLAGTGLEAHPLLVDVDDSVKATTTVSTTPATAANGSAASPTTGWMAMSQTLQTVGGSLWTRWQNLEQSVALAVLTEELGIA</sequence>
<dbReference type="AlphaFoldDB" id="A0A9P6TZP5"/>
<feature type="compositionally biased region" description="Low complexity" evidence="1">
    <location>
        <begin position="172"/>
        <end position="195"/>
    </location>
</feature>
<dbReference type="EMBL" id="JAAAJB010000616">
    <property type="protein sequence ID" value="KAG0252997.1"/>
    <property type="molecule type" value="Genomic_DNA"/>
</dbReference>
<organism evidence="2 3">
    <name type="scientific">Actinomortierella ambigua</name>
    <dbReference type="NCBI Taxonomy" id="1343610"/>
    <lineage>
        <taxon>Eukaryota</taxon>
        <taxon>Fungi</taxon>
        <taxon>Fungi incertae sedis</taxon>
        <taxon>Mucoromycota</taxon>
        <taxon>Mortierellomycotina</taxon>
        <taxon>Mortierellomycetes</taxon>
        <taxon>Mortierellales</taxon>
        <taxon>Mortierellaceae</taxon>
        <taxon>Actinomortierella</taxon>
    </lineage>
</organism>
<feature type="compositionally biased region" description="Acidic residues" evidence="1">
    <location>
        <begin position="448"/>
        <end position="461"/>
    </location>
</feature>
<feature type="region of interest" description="Disordered" evidence="1">
    <location>
        <begin position="651"/>
        <end position="682"/>
    </location>
</feature>
<accession>A0A9P6TZP5</accession>
<dbReference type="PANTHER" id="PTHR14596:SF72">
    <property type="entry name" value="ZINC FINGER PROTEIN MSN2-RELATED"/>
    <property type="match status" value="1"/>
</dbReference>
<dbReference type="PANTHER" id="PTHR14596">
    <property type="entry name" value="ZINC FINGER PROTEIN"/>
    <property type="match status" value="1"/>
</dbReference>
<evidence type="ECO:0000313" key="2">
    <source>
        <dbReference type="EMBL" id="KAG0252997.1"/>
    </source>
</evidence>
<dbReference type="OrthoDB" id="2443909at2759"/>
<feature type="region of interest" description="Disordered" evidence="1">
    <location>
        <begin position="148"/>
        <end position="199"/>
    </location>
</feature>